<accession>A0ABW4XSE5</accession>
<evidence type="ECO:0008006" key="3">
    <source>
        <dbReference type="Google" id="ProtNLM"/>
    </source>
</evidence>
<protein>
    <recommendedName>
        <fullName evidence="3">Lipoprotein</fullName>
    </recommendedName>
</protein>
<dbReference type="EMBL" id="JBHUHT010000031">
    <property type="protein sequence ID" value="MFD2098028.1"/>
    <property type="molecule type" value="Genomic_DNA"/>
</dbReference>
<proteinExistence type="predicted"/>
<comment type="caution">
    <text evidence="1">The sequence shown here is derived from an EMBL/GenBank/DDBJ whole genome shotgun (WGS) entry which is preliminary data.</text>
</comment>
<sequence length="627" mass="69406">MNCRQPLISAAMMIALLSGCGGGGGSGGENDIPETPPASTDIQILQSGQITSSGSIALYLDGVDPQSATWRQLSGPPLEVIDESQGLLGLSLASSAGDYSFEITYQKNGEASSETISFSSEVGNLDLPFVVRQDRTVIEGTEFSLRAELSDGTQLEEVNWQQTDGPTVLLDADNELLFVTAPSIAEPVILAFEATAELQGQMVSDTAWVQVLPAESIPDNAYFDDPVADVTPFTESAYSASLSRCAYNNQLTSSCLLEQLPLLAEDAMRQGASAPTTDQIMDRVLVSHQWMGEAFKDFLNAQQHDDFHQLLSAVTAVVISYDIRPSFYWAATGAIYLDAENLWRTAQQRDFINQQPDYRSGFGQTLQFDMLWRYTKDNQYAYRSIPRTNRDSRAIEDLSYRFSALLYHELAHANDFFPPSEHANLSPQDSALSATLKLTWLSETLKQTDPLQSEEMEELAQVAFRGAEATPEQEALLPDDIAQLFPPDKAIDFYSYSTEREDFAMLFEELMLQYRLGLFRDVSVTNNPGTDAVAEDYVVTWGQRGRVAEPWITSRAFWVQSNILPSLGQQEIADSLSTPIPMRAGDNWVENLELTPSPLRLNSLDASANKNLPIERLRLHGKPLPQQ</sequence>
<dbReference type="Proteomes" id="UP001597380">
    <property type="component" value="Unassembled WGS sequence"/>
</dbReference>
<gene>
    <name evidence="1" type="ORF">ACFSJ3_18790</name>
</gene>
<organism evidence="1 2">
    <name type="scientific">Corallincola platygyrae</name>
    <dbReference type="NCBI Taxonomy" id="1193278"/>
    <lineage>
        <taxon>Bacteria</taxon>
        <taxon>Pseudomonadati</taxon>
        <taxon>Pseudomonadota</taxon>
        <taxon>Gammaproteobacteria</taxon>
        <taxon>Alteromonadales</taxon>
        <taxon>Psychromonadaceae</taxon>
        <taxon>Corallincola</taxon>
    </lineage>
</organism>
<keyword evidence="2" id="KW-1185">Reference proteome</keyword>
<dbReference type="PROSITE" id="PS51257">
    <property type="entry name" value="PROKAR_LIPOPROTEIN"/>
    <property type="match status" value="1"/>
</dbReference>
<reference evidence="2" key="1">
    <citation type="journal article" date="2019" name="Int. J. Syst. Evol. Microbiol.">
        <title>The Global Catalogue of Microorganisms (GCM) 10K type strain sequencing project: providing services to taxonomists for standard genome sequencing and annotation.</title>
        <authorList>
            <consortium name="The Broad Institute Genomics Platform"/>
            <consortium name="The Broad Institute Genome Sequencing Center for Infectious Disease"/>
            <person name="Wu L."/>
            <person name="Ma J."/>
        </authorList>
    </citation>
    <scope>NUCLEOTIDE SEQUENCE [LARGE SCALE GENOMIC DNA]</scope>
    <source>
        <strain evidence="2">CGMCC 1.10992</strain>
    </source>
</reference>
<name>A0ABW4XSE5_9GAMM</name>
<evidence type="ECO:0000313" key="2">
    <source>
        <dbReference type="Proteomes" id="UP001597380"/>
    </source>
</evidence>
<evidence type="ECO:0000313" key="1">
    <source>
        <dbReference type="EMBL" id="MFD2098028.1"/>
    </source>
</evidence>
<dbReference type="RefSeq" id="WP_345342299.1">
    <property type="nucleotide sequence ID" value="NZ_BAABLI010000034.1"/>
</dbReference>